<evidence type="ECO:0000313" key="1">
    <source>
        <dbReference type="EMBL" id="SVB23181.1"/>
    </source>
</evidence>
<feature type="non-terminal residue" evidence="1">
    <location>
        <position position="1"/>
    </location>
</feature>
<dbReference type="AlphaFoldDB" id="A0A382CBV8"/>
<protein>
    <submittedName>
        <fullName evidence="1">Uncharacterized protein</fullName>
    </submittedName>
</protein>
<reference evidence="1" key="1">
    <citation type="submission" date="2018-05" db="EMBL/GenBank/DDBJ databases">
        <authorList>
            <person name="Lanie J.A."/>
            <person name="Ng W.-L."/>
            <person name="Kazmierczak K.M."/>
            <person name="Andrzejewski T.M."/>
            <person name="Davidsen T.M."/>
            <person name="Wayne K.J."/>
            <person name="Tettelin H."/>
            <person name="Glass J.I."/>
            <person name="Rusch D."/>
            <person name="Podicherti R."/>
            <person name="Tsui H.-C.T."/>
            <person name="Winkler M.E."/>
        </authorList>
    </citation>
    <scope>NUCLEOTIDE SEQUENCE</scope>
</reference>
<sequence>VAGEGQSRTRVGLLAVCLGTANDTDLSCPLSSAIR</sequence>
<name>A0A382CBV8_9ZZZZ</name>
<organism evidence="1">
    <name type="scientific">marine metagenome</name>
    <dbReference type="NCBI Taxonomy" id="408172"/>
    <lineage>
        <taxon>unclassified sequences</taxon>
        <taxon>metagenomes</taxon>
        <taxon>ecological metagenomes</taxon>
    </lineage>
</organism>
<gene>
    <name evidence="1" type="ORF">METZ01_LOCUS176035</name>
</gene>
<accession>A0A382CBV8</accession>
<dbReference type="EMBL" id="UINC01033616">
    <property type="protein sequence ID" value="SVB23181.1"/>
    <property type="molecule type" value="Genomic_DNA"/>
</dbReference>
<proteinExistence type="predicted"/>